<dbReference type="PANTHER" id="PTHR30419:SF31">
    <property type="entry name" value="BLR3139 PROTEIN"/>
    <property type="match status" value="1"/>
</dbReference>
<dbReference type="InterPro" id="IPR036388">
    <property type="entry name" value="WH-like_DNA-bd_sf"/>
</dbReference>
<proteinExistence type="inferred from homology"/>
<dbReference type="EMBL" id="CP034412">
    <property type="protein sequence ID" value="QCY48344.1"/>
    <property type="molecule type" value="Genomic_DNA"/>
</dbReference>
<dbReference type="Gene3D" id="3.40.190.290">
    <property type="match status" value="1"/>
</dbReference>
<protein>
    <submittedName>
        <fullName evidence="6">Hydrolase</fullName>
    </submittedName>
</protein>
<dbReference type="Gene3D" id="1.10.10.10">
    <property type="entry name" value="Winged helix-like DNA-binding domain superfamily/Winged helix DNA-binding domain"/>
    <property type="match status" value="1"/>
</dbReference>
<dbReference type="PROSITE" id="PS50931">
    <property type="entry name" value="HTH_LYSR"/>
    <property type="match status" value="1"/>
</dbReference>
<dbReference type="InterPro" id="IPR000847">
    <property type="entry name" value="LysR_HTH_N"/>
</dbReference>
<dbReference type="SUPFAM" id="SSF46785">
    <property type="entry name" value="Winged helix' DNA-binding domain"/>
    <property type="match status" value="1"/>
</dbReference>
<evidence type="ECO:0000313" key="6">
    <source>
        <dbReference type="EMBL" id="QCY48344.1"/>
    </source>
</evidence>
<evidence type="ECO:0000256" key="3">
    <source>
        <dbReference type="ARBA" id="ARBA00023125"/>
    </source>
</evidence>
<evidence type="ECO:0000256" key="4">
    <source>
        <dbReference type="ARBA" id="ARBA00023163"/>
    </source>
</evidence>
<gene>
    <name evidence="6" type="ORF">GcLGCM259_2637</name>
</gene>
<dbReference type="InterPro" id="IPR005119">
    <property type="entry name" value="LysR_subst-bd"/>
</dbReference>
<accession>A0A5B7WYQ0</accession>
<dbReference type="KEGG" id="gcr:GcLGCM259_2637"/>
<dbReference type="GO" id="GO:0003677">
    <property type="term" value="F:DNA binding"/>
    <property type="evidence" value="ECO:0007669"/>
    <property type="project" value="UniProtKB-KW"/>
</dbReference>
<keyword evidence="3" id="KW-0238">DNA-binding</keyword>
<dbReference type="SUPFAM" id="SSF53850">
    <property type="entry name" value="Periplasmic binding protein-like II"/>
    <property type="match status" value="1"/>
</dbReference>
<dbReference type="Pfam" id="PF03466">
    <property type="entry name" value="LysR_substrate"/>
    <property type="match status" value="1"/>
</dbReference>
<reference evidence="6 7" key="1">
    <citation type="submission" date="2018-12" db="EMBL/GenBank/DDBJ databases">
        <title>Complete Genome Sequence of Glutamicibacter creatinolyticus strain LGCM259,isolated from an abscess of a 12-year-old mare in Italy.</title>
        <authorList>
            <person name="Santos R.G."/>
            <person name="Silva A.L."/>
            <person name="Seyffert N."/>
            <person name="Castro T.L.P."/>
            <person name="Attili A.R."/>
            <person name="Rifici C."/>
            <person name="Mazzullo G."/>
            <person name="Brenig B."/>
            <person name="Venanzi F."/>
            <person name="Azevedo V."/>
        </authorList>
    </citation>
    <scope>NUCLEOTIDE SEQUENCE [LARGE SCALE GENOMIC DNA]</scope>
    <source>
        <strain evidence="6 7">LGCM 259</strain>
    </source>
</reference>
<sequence length="293" mass="32129">MLRQLEYFVALAREQHFARAAAACYVSQPALSEAIRKLEAELGVPLVRRGHSFQGLTVEGKKVLPWARRMLLDHEALRQEVEGLQEALSGRLRLGVVPAVSSTVVELTAPFAASHRRVSIQVQTSLHSSHIIEQVRGFELDAGIIYAAPEDAQDLVVLPLYTEEHVLITGPGMLTEAAVPGWRQALDLPLCLLDSRMRGRQVLDAALERHGMSASPRIETDSVVSLLSHVATGQWASIVPRQWLAPLGPLPGIRMTALSEPELSPQISLVLTASEPMPLMSRALLRTAREVYS</sequence>
<dbReference type="GO" id="GO:0003700">
    <property type="term" value="F:DNA-binding transcription factor activity"/>
    <property type="evidence" value="ECO:0007669"/>
    <property type="project" value="InterPro"/>
</dbReference>
<dbReference type="CDD" id="cd05466">
    <property type="entry name" value="PBP2_LTTR_substrate"/>
    <property type="match status" value="1"/>
</dbReference>
<dbReference type="Proteomes" id="UP000307000">
    <property type="component" value="Chromosome"/>
</dbReference>
<evidence type="ECO:0000259" key="5">
    <source>
        <dbReference type="PROSITE" id="PS50931"/>
    </source>
</evidence>
<dbReference type="GO" id="GO:0016787">
    <property type="term" value="F:hydrolase activity"/>
    <property type="evidence" value="ECO:0007669"/>
    <property type="project" value="UniProtKB-KW"/>
</dbReference>
<evidence type="ECO:0000256" key="1">
    <source>
        <dbReference type="ARBA" id="ARBA00009437"/>
    </source>
</evidence>
<keyword evidence="7" id="KW-1185">Reference proteome</keyword>
<comment type="similarity">
    <text evidence="1">Belongs to the LysR transcriptional regulatory family.</text>
</comment>
<dbReference type="Pfam" id="PF00126">
    <property type="entry name" value="HTH_1"/>
    <property type="match status" value="1"/>
</dbReference>
<dbReference type="AlphaFoldDB" id="A0A5B7WYQ0"/>
<keyword evidence="6" id="KW-0378">Hydrolase</keyword>
<dbReference type="InterPro" id="IPR050950">
    <property type="entry name" value="HTH-type_LysR_regulators"/>
</dbReference>
<organism evidence="6 7">
    <name type="scientific">Glutamicibacter creatinolyticus</name>
    <dbReference type="NCBI Taxonomy" id="162496"/>
    <lineage>
        <taxon>Bacteria</taxon>
        <taxon>Bacillati</taxon>
        <taxon>Actinomycetota</taxon>
        <taxon>Actinomycetes</taxon>
        <taxon>Micrococcales</taxon>
        <taxon>Micrococcaceae</taxon>
        <taxon>Glutamicibacter</taxon>
    </lineage>
</organism>
<keyword evidence="2" id="KW-0805">Transcription regulation</keyword>
<evidence type="ECO:0000256" key="2">
    <source>
        <dbReference type="ARBA" id="ARBA00023015"/>
    </source>
</evidence>
<dbReference type="InterPro" id="IPR036390">
    <property type="entry name" value="WH_DNA-bd_sf"/>
</dbReference>
<dbReference type="PRINTS" id="PR00039">
    <property type="entry name" value="HTHLYSR"/>
</dbReference>
<dbReference type="GO" id="GO:0005829">
    <property type="term" value="C:cytosol"/>
    <property type="evidence" value="ECO:0007669"/>
    <property type="project" value="TreeGrafter"/>
</dbReference>
<dbReference type="PANTHER" id="PTHR30419">
    <property type="entry name" value="HTH-TYPE TRANSCRIPTIONAL REGULATOR YBHD"/>
    <property type="match status" value="1"/>
</dbReference>
<name>A0A5B7WYQ0_9MICC</name>
<feature type="domain" description="HTH lysR-type" evidence="5">
    <location>
        <begin position="1"/>
        <end position="57"/>
    </location>
</feature>
<evidence type="ECO:0000313" key="7">
    <source>
        <dbReference type="Proteomes" id="UP000307000"/>
    </source>
</evidence>
<dbReference type="RefSeq" id="WP_246049897.1">
    <property type="nucleotide sequence ID" value="NZ_CP034412.1"/>
</dbReference>
<keyword evidence="4" id="KW-0804">Transcription</keyword>
<dbReference type="FunFam" id="1.10.10.10:FF:000001">
    <property type="entry name" value="LysR family transcriptional regulator"/>
    <property type="match status" value="1"/>
</dbReference>